<evidence type="ECO:0000313" key="5">
    <source>
        <dbReference type="Proteomes" id="UP000594059"/>
    </source>
</evidence>
<dbReference type="Gene3D" id="3.10.350.10">
    <property type="entry name" value="LysM domain"/>
    <property type="match status" value="3"/>
</dbReference>
<evidence type="ECO:0000256" key="2">
    <source>
        <dbReference type="SAM" id="MobiDB-lite"/>
    </source>
</evidence>
<accession>A0A7S6UEX9</accession>
<reference evidence="4 5" key="1">
    <citation type="submission" date="2020-10" db="EMBL/GenBank/DDBJ databases">
        <title>complete genome sequencing of Lysobacter sp. H21R20.</title>
        <authorList>
            <person name="Bae J.-W."/>
            <person name="Lee S.-Y."/>
        </authorList>
    </citation>
    <scope>NUCLEOTIDE SEQUENCE [LARGE SCALE GENOMIC DNA]</scope>
    <source>
        <strain evidence="4 5">H21R20</strain>
    </source>
</reference>
<dbReference type="Pfam" id="PF05257">
    <property type="entry name" value="CHAP"/>
    <property type="match status" value="1"/>
</dbReference>
<feature type="region of interest" description="Disordered" evidence="2">
    <location>
        <begin position="416"/>
        <end position="447"/>
    </location>
</feature>
<feature type="domain" description="LysM" evidence="3">
    <location>
        <begin position="314"/>
        <end position="359"/>
    </location>
</feature>
<dbReference type="Pfam" id="PF01476">
    <property type="entry name" value="LysM"/>
    <property type="match status" value="3"/>
</dbReference>
<protein>
    <submittedName>
        <fullName evidence="4">DUF3380 domain-containing protein</fullName>
    </submittedName>
</protein>
<feature type="domain" description="LysM" evidence="3">
    <location>
        <begin position="21"/>
        <end position="66"/>
    </location>
</feature>
<feature type="domain" description="LysM" evidence="3">
    <location>
        <begin position="367"/>
        <end position="412"/>
    </location>
</feature>
<feature type="region of interest" description="Disordered" evidence="2">
    <location>
        <begin position="283"/>
        <end position="317"/>
    </location>
</feature>
<dbReference type="KEGG" id="lcic:INQ41_10325"/>
<dbReference type="Pfam" id="PF11860">
    <property type="entry name" value="Muramidase"/>
    <property type="match status" value="1"/>
</dbReference>
<evidence type="ECO:0000259" key="3">
    <source>
        <dbReference type="PROSITE" id="PS51782"/>
    </source>
</evidence>
<dbReference type="EMBL" id="CP063656">
    <property type="protein sequence ID" value="QOW19045.1"/>
    <property type="molecule type" value="Genomic_DNA"/>
</dbReference>
<evidence type="ECO:0000313" key="4">
    <source>
        <dbReference type="EMBL" id="QOW19045.1"/>
    </source>
</evidence>
<dbReference type="PANTHER" id="PTHR33734">
    <property type="entry name" value="LYSM DOMAIN-CONTAINING GPI-ANCHORED PROTEIN 2"/>
    <property type="match status" value="1"/>
</dbReference>
<evidence type="ECO:0000256" key="1">
    <source>
        <dbReference type="ARBA" id="ARBA00022801"/>
    </source>
</evidence>
<dbReference type="SUPFAM" id="SSF54106">
    <property type="entry name" value="LysM domain"/>
    <property type="match status" value="3"/>
</dbReference>
<organism evidence="4 5">
    <name type="scientific">Novilysobacter ciconiae</name>
    <dbReference type="NCBI Taxonomy" id="2781022"/>
    <lineage>
        <taxon>Bacteria</taxon>
        <taxon>Pseudomonadati</taxon>
        <taxon>Pseudomonadota</taxon>
        <taxon>Gammaproteobacteria</taxon>
        <taxon>Lysobacterales</taxon>
        <taxon>Lysobacteraceae</taxon>
        <taxon>Novilysobacter</taxon>
    </lineage>
</organism>
<dbReference type="InterPro" id="IPR036779">
    <property type="entry name" value="LysM_dom_sf"/>
</dbReference>
<sequence>MTVLSAISAAQPQRIDAGRGRQHTVQHGDTLSGIAKQYGVSLSALKAANPQVLNPNVIYSGDRIAVPGAQAQSSAGGAPVQADKAAAGSTAAMAGSTQLTIADYQRAANTLGVDVATVRAVADVESSGGGFLADGRPKILFERHIFARETGGRFNGSHPGISGAPGGYGAGGANQHARFERAFKLDPAAAMKSASWGEFQIMGFNHKMVGFDSVGKFVDAMRSSAGSQLDAFVSFIESAGLKGKLQNKDWAGFARGYNGPGYAKNNYDGKMAAAYAKYAGSNPPPVASGGTPTRPTSPTAPTAPAPTAPQASTGTYSVRSGDTLSGIAQAHGVSLSALAAANPQIRNIDLIFPNQVVKIPGGSGAAASHTVRSGDTLGGIAQQHGVSLAALSAANPQIRNIHLIHPGQTVHIPGNPAVGAPAAGTPGNPPVRGDSKVDTSAPVGGSSSDAARIAEKYLGWWAGDLKVSGHLPMDPSVPNTVNCANFVSAVLQKAGLINFHTNLVTGSNSGNPQALGTKLKAAGWTVVPASQARPGDVAIVNNGGHVELVHSNNNGKITLIGSNNTAGGSGPQKVSYGNPFGNAWYLTPPRK</sequence>
<dbReference type="PROSITE" id="PS51782">
    <property type="entry name" value="LYSM"/>
    <property type="match status" value="3"/>
</dbReference>
<name>A0A7S6UEX9_9GAMM</name>
<keyword evidence="5" id="KW-1185">Reference proteome</keyword>
<keyword evidence="1" id="KW-0378">Hydrolase</keyword>
<dbReference type="Proteomes" id="UP000594059">
    <property type="component" value="Chromosome"/>
</dbReference>
<dbReference type="InterPro" id="IPR018392">
    <property type="entry name" value="LysM"/>
</dbReference>
<dbReference type="InterPro" id="IPR007921">
    <property type="entry name" value="CHAP_dom"/>
</dbReference>
<dbReference type="AlphaFoldDB" id="A0A7S6UEX9"/>
<dbReference type="SMART" id="SM00257">
    <property type="entry name" value="LysM"/>
    <property type="match status" value="3"/>
</dbReference>
<gene>
    <name evidence="4" type="ORF">INQ41_10325</name>
</gene>
<proteinExistence type="predicted"/>
<dbReference type="GO" id="GO:0016787">
    <property type="term" value="F:hydrolase activity"/>
    <property type="evidence" value="ECO:0007669"/>
    <property type="project" value="UniProtKB-KW"/>
</dbReference>
<feature type="compositionally biased region" description="Low complexity" evidence="2">
    <location>
        <begin position="416"/>
        <end position="426"/>
    </location>
</feature>
<dbReference type="CDD" id="cd00118">
    <property type="entry name" value="LysM"/>
    <property type="match status" value="3"/>
</dbReference>
<dbReference type="InterPro" id="IPR024408">
    <property type="entry name" value="Muramidase"/>
</dbReference>
<dbReference type="RefSeq" id="WP_193984231.1">
    <property type="nucleotide sequence ID" value="NZ_CP063656.1"/>
</dbReference>
<feature type="compositionally biased region" description="Low complexity" evidence="2">
    <location>
        <begin position="287"/>
        <end position="300"/>
    </location>
</feature>
<dbReference type="PANTHER" id="PTHR33734:SF22">
    <property type="entry name" value="MEMBRANE-BOUND LYTIC MUREIN TRANSGLYCOSYLASE D"/>
    <property type="match status" value="1"/>
</dbReference>